<feature type="domain" description="UBC core" evidence="12">
    <location>
        <begin position="1"/>
        <end position="150"/>
    </location>
</feature>
<keyword evidence="11" id="KW-0539">Nucleus</keyword>
<dbReference type="Pfam" id="PF00179">
    <property type="entry name" value="UQ_con"/>
    <property type="match status" value="1"/>
</dbReference>
<reference evidence="13" key="1">
    <citation type="submission" date="2019-10" db="EMBL/GenBank/DDBJ databases">
        <title>Conservation and host-specific expression of non-tandemly repeated heterogenous ribosome RNA gene in arbuscular mycorrhizal fungi.</title>
        <authorList>
            <person name="Maeda T."/>
            <person name="Kobayashi Y."/>
            <person name="Nakagawa T."/>
            <person name="Ezawa T."/>
            <person name="Yamaguchi K."/>
            <person name="Bino T."/>
            <person name="Nishimoto Y."/>
            <person name="Shigenobu S."/>
            <person name="Kawaguchi M."/>
        </authorList>
    </citation>
    <scope>NUCLEOTIDE SEQUENCE</scope>
    <source>
        <strain evidence="13">HR1</strain>
    </source>
</reference>
<dbReference type="AlphaFoldDB" id="A0A8H3LRN9"/>
<evidence type="ECO:0000256" key="11">
    <source>
        <dbReference type="ARBA" id="ARBA00023242"/>
    </source>
</evidence>
<dbReference type="Proteomes" id="UP000615446">
    <property type="component" value="Unassembled WGS sequence"/>
</dbReference>
<evidence type="ECO:0000256" key="2">
    <source>
        <dbReference type="ARBA" id="ARBA00004123"/>
    </source>
</evidence>
<dbReference type="InterPro" id="IPR016135">
    <property type="entry name" value="UBQ-conjugating_enzyme/RWD"/>
</dbReference>
<dbReference type="PROSITE" id="PS50127">
    <property type="entry name" value="UBC_2"/>
    <property type="match status" value="1"/>
</dbReference>
<dbReference type="SUPFAM" id="SSF53098">
    <property type="entry name" value="Ribonuclease H-like"/>
    <property type="match status" value="1"/>
</dbReference>
<accession>A0A8H3LRN9</accession>
<name>A0A8H3LRN9_9GLOM</name>
<evidence type="ECO:0000313" key="13">
    <source>
        <dbReference type="EMBL" id="GES90119.1"/>
    </source>
</evidence>
<evidence type="ECO:0000256" key="5">
    <source>
        <dbReference type="ARBA" id="ARBA00022723"/>
    </source>
</evidence>
<evidence type="ECO:0000256" key="4">
    <source>
        <dbReference type="ARBA" id="ARBA00022679"/>
    </source>
</evidence>
<dbReference type="PANTHER" id="PTHR46481">
    <property type="entry name" value="ZINC FINGER BED DOMAIN-CONTAINING PROTEIN 4"/>
    <property type="match status" value="1"/>
</dbReference>
<keyword evidence="4" id="KW-0808">Transferase</keyword>
<dbReference type="Pfam" id="PF05699">
    <property type="entry name" value="Dimer_Tnp_hAT"/>
    <property type="match status" value="1"/>
</dbReference>
<keyword evidence="10" id="KW-0067">ATP-binding</keyword>
<evidence type="ECO:0000256" key="3">
    <source>
        <dbReference type="ARBA" id="ARBA00004906"/>
    </source>
</evidence>
<dbReference type="GO" id="GO:0008270">
    <property type="term" value="F:zinc ion binding"/>
    <property type="evidence" value="ECO:0007669"/>
    <property type="project" value="UniProtKB-KW"/>
</dbReference>
<keyword evidence="5" id="KW-0479">Metal-binding</keyword>
<dbReference type="InterPro" id="IPR052035">
    <property type="entry name" value="ZnF_BED_domain_contain"/>
</dbReference>
<proteinExistence type="predicted"/>
<dbReference type="GO" id="GO:0005524">
    <property type="term" value="F:ATP binding"/>
    <property type="evidence" value="ECO:0007669"/>
    <property type="project" value="UniProtKB-KW"/>
</dbReference>
<sequence>MALKCINKLLYFLKRDGPPYPIISTGPIEDDLFHWTATILGPPDSPYEGGIFCLDIHFPTDFPFRPPAVRFTTKVYHPNITSHGFIDVDILRDGWSPALIDITKILLSISSLLTDPNPECDLMPEISRQYKYDRNLYEATAREWTRKYANDYYANCTKKRFEESFTELQYIDTDINWILDYWIIRVEKIQGIFREKMVCNVVDNSGTRCGKSYIINDKLIGNAITHLINYHDMTRNGKPKIFNKQQILDSNKHPENKQEELWKLLTDWLIEDSQSINAITNSKFHRFIYNLNPAFVMPNQETVNSIIYTSYNSSFLQLQQFIKNEATSISLDVNIWTTKNYQSYLGINCSFWDKKSQLREITLDIAHVRYPYSSEHILDVLGDVLFRWKIRDLVFTITTINRSNIKKAILNMKEINWMCCTAHTMQLVIKKALEPAEVLIARAKHYADCSKQNEFLEVDNNKINLAELLYTVMNFPEQWDSNNLARKNYEKFEKIRNYRTFKGSMIIEEVNFDDDELNLTAALDHYWEDLSDSKLILFSLLDPRIKRLSFLSTSERYAAEDLLRKMYREMKPIIKTENDIDVNRQSSILANLKKPASPVCADEVTEYLYLEEINLESNPFIWWKEREYKFPILYSFAVKYLSVYAASTVNEKLFSDANNLINENNFELFKHLLFLKHNNKNLESINSGS</sequence>
<dbReference type="GO" id="GO:0005634">
    <property type="term" value="C:nucleus"/>
    <property type="evidence" value="ECO:0007669"/>
    <property type="project" value="UniProtKB-SubCell"/>
</dbReference>
<keyword evidence="9" id="KW-0862">Zinc</keyword>
<gene>
    <name evidence="13" type="ORF">RCL2_001698700</name>
</gene>
<organism evidence="13 14">
    <name type="scientific">Rhizophagus clarus</name>
    <dbReference type="NCBI Taxonomy" id="94130"/>
    <lineage>
        <taxon>Eukaryota</taxon>
        <taxon>Fungi</taxon>
        <taxon>Fungi incertae sedis</taxon>
        <taxon>Mucoromycota</taxon>
        <taxon>Glomeromycotina</taxon>
        <taxon>Glomeromycetes</taxon>
        <taxon>Glomerales</taxon>
        <taxon>Glomeraceae</taxon>
        <taxon>Rhizophagus</taxon>
    </lineage>
</organism>
<evidence type="ECO:0000256" key="9">
    <source>
        <dbReference type="ARBA" id="ARBA00022833"/>
    </source>
</evidence>
<dbReference type="SUPFAM" id="SSF140996">
    <property type="entry name" value="Hermes dimerisation domain"/>
    <property type="match status" value="1"/>
</dbReference>
<dbReference type="InterPro" id="IPR000608">
    <property type="entry name" value="UBC"/>
</dbReference>
<comment type="caution">
    <text evidence="13">The sequence shown here is derived from an EMBL/GenBank/DDBJ whole genome shotgun (WGS) entry which is preliminary data.</text>
</comment>
<evidence type="ECO:0000256" key="6">
    <source>
        <dbReference type="ARBA" id="ARBA00022741"/>
    </source>
</evidence>
<dbReference type="GO" id="GO:0061631">
    <property type="term" value="F:ubiquitin conjugating enzyme activity"/>
    <property type="evidence" value="ECO:0007669"/>
    <property type="project" value="UniProtKB-EC"/>
</dbReference>
<keyword evidence="7" id="KW-0863">Zinc-finger</keyword>
<evidence type="ECO:0000256" key="1">
    <source>
        <dbReference type="ARBA" id="ARBA00000485"/>
    </source>
</evidence>
<dbReference type="PANTHER" id="PTHR46481:SF10">
    <property type="entry name" value="ZINC FINGER BED DOMAIN-CONTAINING PROTEIN 39"/>
    <property type="match status" value="1"/>
</dbReference>
<evidence type="ECO:0000256" key="10">
    <source>
        <dbReference type="ARBA" id="ARBA00022840"/>
    </source>
</evidence>
<protein>
    <submittedName>
        <fullName evidence="13">Ubiquitin-conjugating enzyme E2-16 kDa</fullName>
    </submittedName>
</protein>
<dbReference type="Gene3D" id="3.10.110.10">
    <property type="entry name" value="Ubiquitin Conjugating Enzyme"/>
    <property type="match status" value="1"/>
</dbReference>
<comment type="subcellular location">
    <subcellularLocation>
        <location evidence="2">Nucleus</location>
    </subcellularLocation>
</comment>
<dbReference type="EMBL" id="BLAL01000193">
    <property type="protein sequence ID" value="GES90119.1"/>
    <property type="molecule type" value="Genomic_DNA"/>
</dbReference>
<dbReference type="SMART" id="SM00212">
    <property type="entry name" value="UBCc"/>
    <property type="match status" value="1"/>
</dbReference>
<evidence type="ECO:0000259" key="12">
    <source>
        <dbReference type="PROSITE" id="PS50127"/>
    </source>
</evidence>
<dbReference type="FunFam" id="3.10.110.10:FF:000101">
    <property type="entry name" value="Ubiquitin-conjugating enzyme E2 D2"/>
    <property type="match status" value="1"/>
</dbReference>
<evidence type="ECO:0000256" key="7">
    <source>
        <dbReference type="ARBA" id="ARBA00022771"/>
    </source>
</evidence>
<keyword evidence="8" id="KW-0833">Ubl conjugation pathway</keyword>
<keyword evidence="6" id="KW-0547">Nucleotide-binding</keyword>
<dbReference type="InterPro" id="IPR012337">
    <property type="entry name" value="RNaseH-like_sf"/>
</dbReference>
<evidence type="ECO:0000256" key="8">
    <source>
        <dbReference type="ARBA" id="ARBA00022786"/>
    </source>
</evidence>
<evidence type="ECO:0000313" key="14">
    <source>
        <dbReference type="Proteomes" id="UP000615446"/>
    </source>
</evidence>
<dbReference type="GO" id="GO:0046983">
    <property type="term" value="F:protein dimerization activity"/>
    <property type="evidence" value="ECO:0007669"/>
    <property type="project" value="InterPro"/>
</dbReference>
<comment type="pathway">
    <text evidence="3">Protein modification; protein ubiquitination.</text>
</comment>
<comment type="catalytic activity">
    <reaction evidence="1">
        <text>S-ubiquitinyl-[E1 ubiquitin-activating enzyme]-L-cysteine + [E2 ubiquitin-conjugating enzyme]-L-cysteine = [E1 ubiquitin-activating enzyme]-L-cysteine + S-ubiquitinyl-[E2 ubiquitin-conjugating enzyme]-L-cysteine.</text>
        <dbReference type="EC" id="2.3.2.23"/>
    </reaction>
</comment>
<dbReference type="SUPFAM" id="SSF54495">
    <property type="entry name" value="UBC-like"/>
    <property type="match status" value="1"/>
</dbReference>
<dbReference type="InterPro" id="IPR008906">
    <property type="entry name" value="HATC_C_dom"/>
</dbReference>